<accession>A0A485LMU2</accession>
<evidence type="ECO:0000313" key="6">
    <source>
        <dbReference type="EMBL" id="KAF0685294.1"/>
    </source>
</evidence>
<keyword evidence="1" id="KW-0677">Repeat</keyword>
<evidence type="ECO:0000313" key="7">
    <source>
        <dbReference type="EMBL" id="VFT99435.1"/>
    </source>
</evidence>
<keyword evidence="4" id="KW-1133">Transmembrane helix</keyword>
<reference evidence="7 8" key="1">
    <citation type="submission" date="2019-03" db="EMBL/GenBank/DDBJ databases">
        <authorList>
            <person name="Gaulin E."/>
            <person name="Dumas B."/>
        </authorList>
    </citation>
    <scope>NUCLEOTIDE SEQUENCE [LARGE SCALE GENOMIC DNA]</scope>
    <source>
        <strain evidence="7">CBS 568.67</strain>
    </source>
</reference>
<keyword evidence="2" id="KW-1015">Disulfide bond</keyword>
<dbReference type="OrthoDB" id="78056at2759"/>
<dbReference type="SMART" id="SM00004">
    <property type="entry name" value="NL"/>
    <property type="match status" value="1"/>
</dbReference>
<dbReference type="InterPro" id="IPR032675">
    <property type="entry name" value="LRR_dom_sf"/>
</dbReference>
<dbReference type="Gene3D" id="4.10.470.20">
    <property type="match status" value="1"/>
</dbReference>
<feature type="domain" description="LNR" evidence="5">
    <location>
        <begin position="585"/>
        <end position="627"/>
    </location>
</feature>
<dbReference type="EMBL" id="CAADRA010007223">
    <property type="protein sequence ID" value="VFT99435.1"/>
    <property type="molecule type" value="Genomic_DNA"/>
</dbReference>
<feature type="transmembrane region" description="Helical" evidence="4">
    <location>
        <begin position="41"/>
        <end position="62"/>
    </location>
</feature>
<organism evidence="7 8">
    <name type="scientific">Aphanomyces stellatus</name>
    <dbReference type="NCBI Taxonomy" id="120398"/>
    <lineage>
        <taxon>Eukaryota</taxon>
        <taxon>Sar</taxon>
        <taxon>Stramenopiles</taxon>
        <taxon>Oomycota</taxon>
        <taxon>Saprolegniomycetes</taxon>
        <taxon>Saprolegniales</taxon>
        <taxon>Verrucalvaceae</taxon>
        <taxon>Aphanomyces</taxon>
    </lineage>
</organism>
<name>A0A485LMU2_9STRA</name>
<evidence type="ECO:0000256" key="1">
    <source>
        <dbReference type="ARBA" id="ARBA00022737"/>
    </source>
</evidence>
<evidence type="ECO:0000313" key="8">
    <source>
        <dbReference type="Proteomes" id="UP000332933"/>
    </source>
</evidence>
<feature type="transmembrane region" description="Helical" evidence="4">
    <location>
        <begin position="74"/>
        <end position="96"/>
    </location>
</feature>
<dbReference type="EMBL" id="VJMH01007197">
    <property type="protein sequence ID" value="KAF0685294.1"/>
    <property type="molecule type" value="Genomic_DNA"/>
</dbReference>
<keyword evidence="4" id="KW-0812">Transmembrane</keyword>
<dbReference type="AlphaFoldDB" id="A0A485LMU2"/>
<sequence>MPPGAAVADASVAAVHPRRIARSHSVASTLVRSALRRPARAVALIKHSISGAYFAIFCAMYVTSKAQDLRALQVYSPLAATCINCAFALLHFYGLAATCSPRLQFPIAPAWARAFNVSSSTEVATSAQLVFFHFIDISCQSYQAYRMSFYLVGRVSSFGFTALVALNCLVTPWFLLIQHKVARKSLVLLTSSLVGFVVSTLFPVFVFLIPAIRFNFINENLRNSPAFLTEGILASRYAIVSSPIDLVTKSAIQASSFLALRRLVQFVDVLKPRSTMTTAVNHKPSISPAVLSQHIRIGHRNRPLLTYVACNLVWGFVLIVLSGVSNFHRTPCPDTCLLEIAPWFDTSCQCVTFELNCAMRNISGDTIDAYLRPDQLGQWLFYIDVRRCSVPNGISTNTLAAFQHIYGLHIIFSNMTVWPRHELELPQSLTTIQIRYSNLTVIPDVLTSVSSNLVYIRLEGAYIASIPDSIYAAWANVSSIALNYLNLTHVPFVVASHPILAKLELRGNFISNITLKWQNQIHMQQPLVTQIDLTANALRDGPWLLIQTGVLLRLGSNPIASVPPTVTAKTLTSRKVVLDDTPYCTTGPAVGCQPKCARYCDSTMIGNLRCDWVCFTEACQFDGGDCDGFGYLRYP</sequence>
<keyword evidence="8" id="KW-1185">Reference proteome</keyword>
<feature type="transmembrane region" description="Helical" evidence="4">
    <location>
        <begin position="187"/>
        <end position="212"/>
    </location>
</feature>
<evidence type="ECO:0000256" key="4">
    <source>
        <dbReference type="SAM" id="Phobius"/>
    </source>
</evidence>
<reference evidence="6" key="2">
    <citation type="submission" date="2019-06" db="EMBL/GenBank/DDBJ databases">
        <title>Genomics analysis of Aphanomyces spp. identifies a new class of oomycete effector associated with host adaptation.</title>
        <authorList>
            <person name="Gaulin E."/>
        </authorList>
    </citation>
    <scope>NUCLEOTIDE SEQUENCE</scope>
    <source>
        <strain evidence="6">CBS 578.67</strain>
    </source>
</reference>
<evidence type="ECO:0000256" key="2">
    <source>
        <dbReference type="ARBA" id="ARBA00023157"/>
    </source>
</evidence>
<evidence type="ECO:0000256" key="3">
    <source>
        <dbReference type="ARBA" id="ARBA00023180"/>
    </source>
</evidence>
<feature type="transmembrane region" description="Helical" evidence="4">
    <location>
        <begin position="155"/>
        <end position="175"/>
    </location>
</feature>
<keyword evidence="3" id="KW-0325">Glycoprotein</keyword>
<gene>
    <name evidence="7" type="primary">Aste57867_22782</name>
    <name evidence="6" type="ORF">As57867_022712</name>
    <name evidence="7" type="ORF">ASTE57867_22782</name>
</gene>
<dbReference type="Proteomes" id="UP000332933">
    <property type="component" value="Unassembled WGS sequence"/>
</dbReference>
<proteinExistence type="predicted"/>
<dbReference type="Gene3D" id="3.80.10.10">
    <property type="entry name" value="Ribonuclease Inhibitor"/>
    <property type="match status" value="1"/>
</dbReference>
<keyword evidence="4" id="KW-0472">Membrane</keyword>
<protein>
    <submittedName>
        <fullName evidence="7">Aste57867_22782 protein</fullName>
    </submittedName>
</protein>
<evidence type="ECO:0000259" key="5">
    <source>
        <dbReference type="SMART" id="SM00004"/>
    </source>
</evidence>
<dbReference type="Pfam" id="PF00066">
    <property type="entry name" value="Notch"/>
    <property type="match status" value="1"/>
</dbReference>
<feature type="transmembrane region" description="Helical" evidence="4">
    <location>
        <begin position="304"/>
        <end position="324"/>
    </location>
</feature>
<dbReference type="InterPro" id="IPR000800">
    <property type="entry name" value="Notch_dom"/>
</dbReference>
<dbReference type="SUPFAM" id="SSF52058">
    <property type="entry name" value="L domain-like"/>
    <property type="match status" value="1"/>
</dbReference>